<feature type="coiled-coil region" evidence="1">
    <location>
        <begin position="554"/>
        <end position="581"/>
    </location>
</feature>
<evidence type="ECO:0000256" key="1">
    <source>
        <dbReference type="SAM" id="Coils"/>
    </source>
</evidence>
<dbReference type="GO" id="GO:0005524">
    <property type="term" value="F:ATP binding"/>
    <property type="evidence" value="ECO:0007669"/>
    <property type="project" value="InterPro"/>
</dbReference>
<organism evidence="3 4">
    <name type="scientific">Allacma fusca</name>
    <dbReference type="NCBI Taxonomy" id="39272"/>
    <lineage>
        <taxon>Eukaryota</taxon>
        <taxon>Metazoa</taxon>
        <taxon>Ecdysozoa</taxon>
        <taxon>Arthropoda</taxon>
        <taxon>Hexapoda</taxon>
        <taxon>Collembola</taxon>
        <taxon>Symphypleona</taxon>
        <taxon>Sminthuridae</taxon>
        <taxon>Allacma</taxon>
    </lineage>
</organism>
<reference evidence="3" key="1">
    <citation type="submission" date="2021-06" db="EMBL/GenBank/DDBJ databases">
        <authorList>
            <person name="Hodson N. C."/>
            <person name="Mongue J. A."/>
            <person name="Jaron S. K."/>
        </authorList>
    </citation>
    <scope>NUCLEOTIDE SEQUENCE</scope>
</reference>
<dbReference type="SMART" id="SM00968">
    <property type="entry name" value="SMC_hinge"/>
    <property type="match status" value="1"/>
</dbReference>
<evidence type="ECO:0000259" key="2">
    <source>
        <dbReference type="SMART" id="SM00968"/>
    </source>
</evidence>
<dbReference type="InterPro" id="IPR010935">
    <property type="entry name" value="SMC_hinge"/>
</dbReference>
<dbReference type="Pfam" id="PF02463">
    <property type="entry name" value="SMC_N"/>
    <property type="match status" value="1"/>
</dbReference>
<evidence type="ECO:0000313" key="3">
    <source>
        <dbReference type="EMBL" id="CAG7720527.1"/>
    </source>
</evidence>
<protein>
    <recommendedName>
        <fullName evidence="2">SMC hinge domain-containing protein</fullName>
    </recommendedName>
</protein>
<dbReference type="PANTHER" id="PTHR43977">
    <property type="entry name" value="STRUCTURAL MAINTENANCE OF CHROMOSOMES PROTEIN 3"/>
    <property type="match status" value="1"/>
</dbReference>
<feature type="domain" description="SMC hinge" evidence="2">
    <location>
        <begin position="124"/>
        <end position="245"/>
    </location>
</feature>
<feature type="coiled-coil region" evidence="1">
    <location>
        <begin position="337"/>
        <end position="417"/>
    </location>
</feature>
<dbReference type="GO" id="GO:0005694">
    <property type="term" value="C:chromosome"/>
    <property type="evidence" value="ECO:0007669"/>
    <property type="project" value="InterPro"/>
</dbReference>
<keyword evidence="1" id="KW-0175">Coiled coil</keyword>
<dbReference type="GO" id="GO:0051276">
    <property type="term" value="P:chromosome organization"/>
    <property type="evidence" value="ECO:0007669"/>
    <property type="project" value="InterPro"/>
</dbReference>
<dbReference type="EMBL" id="CAJVCH010071362">
    <property type="protein sequence ID" value="CAG7720527.1"/>
    <property type="molecule type" value="Genomic_DNA"/>
</dbReference>
<evidence type="ECO:0000313" key="4">
    <source>
        <dbReference type="Proteomes" id="UP000708208"/>
    </source>
</evidence>
<dbReference type="InterPro" id="IPR003395">
    <property type="entry name" value="RecF/RecN/SMC_N"/>
</dbReference>
<dbReference type="OrthoDB" id="10255539at2759"/>
<sequence length="780" mass="89678">MFYPLNISGVEQSIRSLKGPNDMKRKELESEKRNIIEKEHTLRQAATDEQIERDHQLAVAEEQRLRNRLKQNNVDPSELPNLENSLFLCKKRLNDIEKDISRLYNSYSYLRFTYTQPYQGFDPSLIHGLVYELFDVIDIDSFGIALEVASGGYFAQVVVASQEVSKHLISHGRLQRRTTFLPLNQMKSRGSQNIRQADLDQRFGRNKAFCAIELVTFKPCYQDLMQTVFGSTVICADTATAKVVAYQMHRRAVTLDGDIVDPGGTMQGGTRKNAGELIKTCQSLKNLKAETITLEEDVHRIKQKKETCQRNSEIIHAHEVANRRLKQCIDLLALTTRQTLMQELTTLKKAYAELESSIKRSDGEIAELGKQEKALKHKVKMETQLREKSKRETEAELKKWTRELDLFQKQKQAKNKLYKDIEIDLKAKDALLGGFQKDIDDAKVNDEECGTLLNRKETEFIEISEEYHSQLRDLESKIQAKKDFERKVEQIAEEINAADQRIHKCDLAKLKRSSKLKQTYEKCNELKEYINCFVAKYPHIAFSDDMQPLSSRSADDLKKQLDRLKDNQENMRARLNFKAAEALPRTHKEVSLYQEEIRMISRRRIYLEEIMDKLDVTKMHVVENAYKRINKEFDFMMNTLLPESHAKLVPINPNNIADGVTIHVRLGGVWKESLTELSGGQRSLVALSLVLSLCLYNPAPFYVLDEIDSALDLNHTSNIGYLIRTKFPKVQFICVSLKDGMYNNANVMFTTCFENGTSKVKMSMKSSKVKNVSSANISRS</sequence>
<accession>A0A8J2NW33</accession>
<dbReference type="Pfam" id="PF06470">
    <property type="entry name" value="SMC_hinge"/>
    <property type="match status" value="1"/>
</dbReference>
<gene>
    <name evidence="3" type="ORF">AFUS01_LOCUS9799</name>
</gene>
<proteinExistence type="predicted"/>
<dbReference type="Proteomes" id="UP000708208">
    <property type="component" value="Unassembled WGS sequence"/>
</dbReference>
<comment type="caution">
    <text evidence="3">The sequence shown here is derived from an EMBL/GenBank/DDBJ whole genome shotgun (WGS) entry which is preliminary data.</text>
</comment>
<name>A0A8J2NW33_9HEXA</name>
<dbReference type="AlphaFoldDB" id="A0A8J2NW33"/>
<feature type="coiled-coil region" evidence="1">
    <location>
        <begin position="474"/>
        <end position="501"/>
    </location>
</feature>
<keyword evidence="4" id="KW-1185">Reference proteome</keyword>